<organism evidence="1 2">
    <name type="scientific">Aminobacter carboxidus</name>
    <dbReference type="NCBI Taxonomy" id="376165"/>
    <lineage>
        <taxon>Bacteria</taxon>
        <taxon>Pseudomonadati</taxon>
        <taxon>Pseudomonadota</taxon>
        <taxon>Alphaproteobacteria</taxon>
        <taxon>Hyphomicrobiales</taxon>
        <taxon>Phyllobacteriaceae</taxon>
        <taxon>Aminobacter</taxon>
    </lineage>
</organism>
<protein>
    <submittedName>
        <fullName evidence="1">Uncharacterized protein</fullName>
    </submittedName>
</protein>
<dbReference type="AlphaFoldDB" id="A0A8E1WIA8"/>
<dbReference type="AntiFam" id="ANF00076">
    <property type="entry name" value="Shadow ORF (opposite copA)"/>
</dbReference>
<gene>
    <name evidence="1" type="ORF">HNQ96_005420</name>
</gene>
<evidence type="ECO:0000313" key="1">
    <source>
        <dbReference type="EMBL" id="MBB6469530.1"/>
    </source>
</evidence>
<dbReference type="Proteomes" id="UP000532373">
    <property type="component" value="Unassembled WGS sequence"/>
</dbReference>
<proteinExistence type="predicted"/>
<sequence>MADLADFASWPRRRDFSYTRTANDQRTREYERQVVAAWPTFGQWRGAVEGNLSNRHGLTSQKRFVALKVLALQERGIGRHPVALAKHDDIAPDDFSTRDALAFTSAYDQGARTGEITQRLQDTLGACLLYDGYADRHRGEGQQDQRFLQIAQKQIDNAAAKQERKHRLANDLECNPQRCALGGPRQFVEPFGNQPGLCLGL</sequence>
<evidence type="ECO:0000313" key="2">
    <source>
        <dbReference type="Proteomes" id="UP000532373"/>
    </source>
</evidence>
<accession>A0A8E1WIA8</accession>
<reference evidence="1 2" key="1">
    <citation type="submission" date="2020-08" db="EMBL/GenBank/DDBJ databases">
        <title>Genomic Encyclopedia of Type Strains, Phase IV (KMG-IV): sequencing the most valuable type-strain genomes for metagenomic binning, comparative biology and taxonomic classification.</title>
        <authorList>
            <person name="Goeker M."/>
        </authorList>
    </citation>
    <scope>NUCLEOTIDE SEQUENCE [LARGE SCALE GENOMIC DNA]</scope>
    <source>
        <strain evidence="1 2">DSM 17454</strain>
    </source>
</reference>
<comment type="caution">
    <text evidence="1">The sequence shown here is derived from an EMBL/GenBank/DDBJ whole genome shotgun (WGS) entry which is preliminary data.</text>
</comment>
<name>A0A8E1WIA8_9HYPH</name>
<dbReference type="EMBL" id="JACHGI010000017">
    <property type="protein sequence ID" value="MBB6469530.1"/>
    <property type="molecule type" value="Genomic_DNA"/>
</dbReference>